<proteinExistence type="predicted"/>
<dbReference type="SUPFAM" id="SSF46689">
    <property type="entry name" value="Homeodomain-like"/>
    <property type="match status" value="1"/>
</dbReference>
<comment type="subcellular location">
    <subcellularLocation>
        <location evidence="1">Nucleus</location>
    </subcellularLocation>
</comment>
<dbReference type="GO" id="GO:0015074">
    <property type="term" value="P:DNA integration"/>
    <property type="evidence" value="ECO:0007669"/>
    <property type="project" value="InterPro"/>
</dbReference>
<protein>
    <submittedName>
        <fullName evidence="3">HTH_Tnp_Tc3_2 domain-containing protein</fullName>
    </submittedName>
</protein>
<evidence type="ECO:0000313" key="4">
    <source>
        <dbReference type="Proteomes" id="UP000887159"/>
    </source>
</evidence>
<dbReference type="GO" id="GO:0003677">
    <property type="term" value="F:DNA binding"/>
    <property type="evidence" value="ECO:0007669"/>
    <property type="project" value="InterPro"/>
</dbReference>
<feature type="domain" description="Transposase Tc1-like" evidence="2">
    <location>
        <begin position="72"/>
        <end position="131"/>
    </location>
</feature>
<organism evidence="3 4">
    <name type="scientific">Trichonephila clavipes</name>
    <name type="common">Golden silk orbweaver</name>
    <name type="synonym">Nephila clavipes</name>
    <dbReference type="NCBI Taxonomy" id="2585209"/>
    <lineage>
        <taxon>Eukaryota</taxon>
        <taxon>Metazoa</taxon>
        <taxon>Ecdysozoa</taxon>
        <taxon>Arthropoda</taxon>
        <taxon>Chelicerata</taxon>
        <taxon>Arachnida</taxon>
        <taxon>Araneae</taxon>
        <taxon>Araneomorphae</taxon>
        <taxon>Entelegynae</taxon>
        <taxon>Araneoidea</taxon>
        <taxon>Nephilidae</taxon>
        <taxon>Trichonephila</taxon>
    </lineage>
</organism>
<evidence type="ECO:0000313" key="3">
    <source>
        <dbReference type="EMBL" id="GFY02489.1"/>
    </source>
</evidence>
<comment type="caution">
    <text evidence="3">The sequence shown here is derived from an EMBL/GenBank/DDBJ whole genome shotgun (WGS) entry which is preliminary data.</text>
</comment>
<evidence type="ECO:0000256" key="1">
    <source>
        <dbReference type="ARBA" id="ARBA00004123"/>
    </source>
</evidence>
<dbReference type="GO" id="GO:0005634">
    <property type="term" value="C:nucleus"/>
    <property type="evidence" value="ECO:0007669"/>
    <property type="project" value="UniProtKB-SubCell"/>
</dbReference>
<accession>A0A8X6RWN4</accession>
<dbReference type="InterPro" id="IPR036388">
    <property type="entry name" value="WH-like_DNA-bd_sf"/>
</dbReference>
<keyword evidence="4" id="KW-1185">Reference proteome</keyword>
<dbReference type="EMBL" id="BMAU01021233">
    <property type="protein sequence ID" value="GFY02489.1"/>
    <property type="molecule type" value="Genomic_DNA"/>
</dbReference>
<dbReference type="Proteomes" id="UP000887159">
    <property type="component" value="Unassembled WGS sequence"/>
</dbReference>
<sequence length="131" mass="14887">MENGSSERETSIDVRKFILRLFKKVKSYREIAEIVGRSHSCVQKIIGRFKSDGLIENKSGRGRKSILSDVAKRKVLKDIKIDSKLSAVKLAAETSRIMGRSVSAETVRNVIRHARYSSRLARKKPFINLQN</sequence>
<dbReference type="GO" id="GO:0006313">
    <property type="term" value="P:DNA transposition"/>
    <property type="evidence" value="ECO:0007669"/>
    <property type="project" value="InterPro"/>
</dbReference>
<evidence type="ECO:0000259" key="2">
    <source>
        <dbReference type="Pfam" id="PF01498"/>
    </source>
</evidence>
<dbReference type="InterPro" id="IPR002492">
    <property type="entry name" value="Transposase_Tc1-like"/>
</dbReference>
<name>A0A8X6RWN4_TRICX</name>
<reference evidence="3" key="1">
    <citation type="submission" date="2020-08" db="EMBL/GenBank/DDBJ databases">
        <title>Multicomponent nature underlies the extraordinary mechanical properties of spider dragline silk.</title>
        <authorList>
            <person name="Kono N."/>
            <person name="Nakamura H."/>
            <person name="Mori M."/>
            <person name="Yoshida Y."/>
            <person name="Ohtoshi R."/>
            <person name="Malay A.D."/>
            <person name="Moran D.A.P."/>
            <person name="Tomita M."/>
            <person name="Numata K."/>
            <person name="Arakawa K."/>
        </authorList>
    </citation>
    <scope>NUCLEOTIDE SEQUENCE</scope>
</reference>
<dbReference type="Gene3D" id="1.10.10.10">
    <property type="entry name" value="Winged helix-like DNA-binding domain superfamily/Winged helix DNA-binding domain"/>
    <property type="match status" value="1"/>
</dbReference>
<gene>
    <name evidence="3" type="primary">AVEN_2427_1</name>
    <name evidence="3" type="ORF">TNCV_3503701</name>
</gene>
<dbReference type="AlphaFoldDB" id="A0A8X6RWN4"/>
<dbReference type="InterPro" id="IPR009057">
    <property type="entry name" value="Homeodomain-like_sf"/>
</dbReference>
<dbReference type="Pfam" id="PF01498">
    <property type="entry name" value="HTH_Tnp_Tc3_2"/>
    <property type="match status" value="1"/>
</dbReference>
<dbReference type="Pfam" id="PF13384">
    <property type="entry name" value="HTH_23"/>
    <property type="match status" value="1"/>
</dbReference>